<keyword evidence="2" id="KW-0645">Protease</keyword>
<dbReference type="Gene3D" id="2.40.10.10">
    <property type="entry name" value="Trypsin-like serine proteases"/>
    <property type="match status" value="2"/>
</dbReference>
<feature type="compositionally biased region" description="Low complexity" evidence="4">
    <location>
        <begin position="49"/>
        <end position="69"/>
    </location>
</feature>
<accession>A0ABU3AUP0</accession>
<keyword evidence="7" id="KW-1185">Reference proteome</keyword>
<dbReference type="InterPro" id="IPR009003">
    <property type="entry name" value="Peptidase_S1_PA"/>
</dbReference>
<comment type="caution">
    <text evidence="6">The sequence shown here is derived from an EMBL/GenBank/DDBJ whole genome shotgun (WGS) entry which is preliminary data.</text>
</comment>
<evidence type="ECO:0000313" key="6">
    <source>
        <dbReference type="EMBL" id="MDT0613909.1"/>
    </source>
</evidence>
<evidence type="ECO:0000256" key="3">
    <source>
        <dbReference type="ARBA" id="ARBA00022801"/>
    </source>
</evidence>
<evidence type="ECO:0000256" key="5">
    <source>
        <dbReference type="SAM" id="Phobius"/>
    </source>
</evidence>
<evidence type="ECO:0000256" key="2">
    <source>
        <dbReference type="ARBA" id="ARBA00022670"/>
    </source>
</evidence>
<dbReference type="EMBL" id="JAVRFH010000033">
    <property type="protein sequence ID" value="MDT0613909.1"/>
    <property type="molecule type" value="Genomic_DNA"/>
</dbReference>
<dbReference type="Pfam" id="PF13365">
    <property type="entry name" value="Trypsin_2"/>
    <property type="match status" value="1"/>
</dbReference>
<dbReference type="InterPro" id="IPR001940">
    <property type="entry name" value="Peptidase_S1C"/>
</dbReference>
<feature type="region of interest" description="Disordered" evidence="4">
    <location>
        <begin position="258"/>
        <end position="293"/>
    </location>
</feature>
<evidence type="ECO:0000256" key="1">
    <source>
        <dbReference type="ARBA" id="ARBA00010541"/>
    </source>
</evidence>
<sequence length="365" mass="36718">MTESLRRSGEYEHAQENPYGNPYQGTPQHASSPVNPEWPPPPAQPPAESPQAAQPAQPAQPAQLMQPAQPEQPPRKRAARRGPVALLAAVAIVAAAVGGGTAYGIQELTGSDTVASSATSTTVVPSSQKGTVSGVAQAVSPSIVEINATSNAGSSTGSGVVITGDGEIITNNHVVSGASSVKVTTNEGKQYTAQVVGTDSGKDLALIKLENASGLKAATLGDSAGVRVGDQVVAIGSPEGLTGTVTSGIVSALDRDVTVSTDEDQQQQQQRQGGGWPFEFGGREFNGDTGSSTTTYKAIQTDASLNPGNSGGALIDMNGNIVGINSAMYSATESSASAGSVGLGFAIPINTVKADLAKLRAGADG</sequence>
<comment type="similarity">
    <text evidence="1">Belongs to the peptidase S1C family.</text>
</comment>
<keyword evidence="5" id="KW-0472">Membrane</keyword>
<organism evidence="6 7">
    <name type="scientific">Streptomyces lancefieldiae</name>
    <dbReference type="NCBI Taxonomy" id="3075520"/>
    <lineage>
        <taxon>Bacteria</taxon>
        <taxon>Bacillati</taxon>
        <taxon>Actinomycetota</taxon>
        <taxon>Actinomycetes</taxon>
        <taxon>Kitasatosporales</taxon>
        <taxon>Streptomycetaceae</taxon>
        <taxon>Streptomyces</taxon>
    </lineage>
</organism>
<dbReference type="InterPro" id="IPR051201">
    <property type="entry name" value="Chloro_Bact_Ser_Proteases"/>
</dbReference>
<feature type="region of interest" description="Disordered" evidence="4">
    <location>
        <begin position="1"/>
        <end position="80"/>
    </location>
</feature>
<proteinExistence type="inferred from homology"/>
<evidence type="ECO:0000256" key="4">
    <source>
        <dbReference type="SAM" id="MobiDB-lite"/>
    </source>
</evidence>
<dbReference type="Proteomes" id="UP001180724">
    <property type="component" value="Unassembled WGS sequence"/>
</dbReference>
<dbReference type="SUPFAM" id="SSF50494">
    <property type="entry name" value="Trypsin-like serine proteases"/>
    <property type="match status" value="1"/>
</dbReference>
<keyword evidence="5" id="KW-1133">Transmembrane helix</keyword>
<evidence type="ECO:0000313" key="7">
    <source>
        <dbReference type="Proteomes" id="UP001180724"/>
    </source>
</evidence>
<feature type="transmembrane region" description="Helical" evidence="5">
    <location>
        <begin position="84"/>
        <end position="105"/>
    </location>
</feature>
<dbReference type="PRINTS" id="PR00834">
    <property type="entry name" value="PROTEASES2C"/>
</dbReference>
<keyword evidence="3" id="KW-0378">Hydrolase</keyword>
<dbReference type="RefSeq" id="WP_311577467.1">
    <property type="nucleotide sequence ID" value="NZ_JAVRFH010000033.1"/>
</dbReference>
<name>A0ABU3AUP0_9ACTN</name>
<reference evidence="6" key="1">
    <citation type="submission" date="2024-05" db="EMBL/GenBank/DDBJ databases">
        <title>30 novel species of actinomycetes from the DSMZ collection.</title>
        <authorList>
            <person name="Nouioui I."/>
        </authorList>
    </citation>
    <scope>NUCLEOTIDE SEQUENCE</scope>
    <source>
        <strain evidence="6">DSM 40712</strain>
    </source>
</reference>
<protein>
    <submittedName>
        <fullName evidence="6">Trypsin-like peptidase domain-containing protein</fullName>
    </submittedName>
</protein>
<dbReference type="InterPro" id="IPR043504">
    <property type="entry name" value="Peptidase_S1_PA_chymotrypsin"/>
</dbReference>
<feature type="compositionally biased region" description="Pro residues" evidence="4">
    <location>
        <begin position="36"/>
        <end position="48"/>
    </location>
</feature>
<dbReference type="PANTHER" id="PTHR43343:SF3">
    <property type="entry name" value="PROTEASE DO-LIKE 8, CHLOROPLASTIC"/>
    <property type="match status" value="1"/>
</dbReference>
<keyword evidence="5" id="KW-0812">Transmembrane</keyword>
<gene>
    <name evidence="6" type="ORF">RM812_27325</name>
</gene>
<feature type="compositionally biased region" description="Basic and acidic residues" evidence="4">
    <location>
        <begin position="1"/>
        <end position="15"/>
    </location>
</feature>
<dbReference type="PANTHER" id="PTHR43343">
    <property type="entry name" value="PEPTIDASE S12"/>
    <property type="match status" value="1"/>
</dbReference>